<dbReference type="InterPro" id="IPR029056">
    <property type="entry name" value="Ribokinase-like"/>
</dbReference>
<gene>
    <name evidence="9" type="ORF">KHB02_005900</name>
    <name evidence="8" type="ORF">KHB02_41975</name>
</gene>
<dbReference type="PANTHER" id="PTHR43085:SF1">
    <property type="entry name" value="PSEUDOURIDINE KINASE-RELATED"/>
    <property type="match status" value="1"/>
</dbReference>
<evidence type="ECO:0000256" key="2">
    <source>
        <dbReference type="ARBA" id="ARBA00022679"/>
    </source>
</evidence>
<evidence type="ECO:0000313" key="9">
    <source>
        <dbReference type="EMBL" id="MCH6265056.1"/>
    </source>
</evidence>
<dbReference type="AlphaFoldDB" id="A0A942TA20"/>
<evidence type="ECO:0000256" key="6">
    <source>
        <dbReference type="RuleBase" id="RU003704"/>
    </source>
</evidence>
<evidence type="ECO:0000313" key="10">
    <source>
        <dbReference type="Proteomes" id="UP000677265"/>
    </source>
</evidence>
<dbReference type="GO" id="GO:0006000">
    <property type="term" value="P:fructose metabolic process"/>
    <property type="evidence" value="ECO:0007669"/>
    <property type="project" value="UniProtKB-ARBA"/>
</dbReference>
<dbReference type="InterPro" id="IPR002173">
    <property type="entry name" value="Carboh/pur_kinase_PfkB_CS"/>
</dbReference>
<dbReference type="EMBL" id="JAGYPE020000007">
    <property type="protein sequence ID" value="MCH6265056.1"/>
    <property type="molecule type" value="Genomic_DNA"/>
</dbReference>
<dbReference type="CDD" id="cd01166">
    <property type="entry name" value="KdgK"/>
    <property type="match status" value="1"/>
</dbReference>
<evidence type="ECO:0000256" key="1">
    <source>
        <dbReference type="ARBA" id="ARBA00010688"/>
    </source>
</evidence>
<accession>A0A942TA20</accession>
<comment type="similarity">
    <text evidence="1 6">Belongs to the carbohydrate kinase PfkB family.</text>
</comment>
<evidence type="ECO:0000313" key="8">
    <source>
        <dbReference type="EMBL" id="MBS4187952.1"/>
    </source>
</evidence>
<dbReference type="PRINTS" id="PR00990">
    <property type="entry name" value="RIBOKINASE"/>
</dbReference>
<comment type="caution">
    <text evidence="8">The sequence shown here is derived from an EMBL/GenBank/DDBJ whole genome shotgun (WGS) entry which is preliminary data.</text>
</comment>
<dbReference type="Gene3D" id="3.40.1190.20">
    <property type="match status" value="1"/>
</dbReference>
<sequence>MDVITFGETMVLLNPSKAGPLRYVSKFEKTIGGAESNVAIALARLGHRVSWASRLGEDEFGLYIRNFIRGEGVDTSLVTFDPASPTGVFFKERQDGRDPKVNYFRAGSAASRMGKAHLQESEIAKAKILHISGITPALSSSCRELVYHAIDAAKRNKVTIVFDPNIRLKLWTKEEAREVLIDIAGKCDIVLPGIEEGLILTGEKTPEKIAEGLIKNGSKAVVVKLGDTGAYYNDGDKQEYVDGYRVEKVVDTVGAGDGFAAGFISGLLRGWPYRNAVSLGNRVGASAVTVAGDVEGYPYWAEIAPDRSEEILR</sequence>
<name>A0A942TA20_9BACI</name>
<dbReference type="Pfam" id="PF00294">
    <property type="entry name" value="PfkB"/>
    <property type="match status" value="1"/>
</dbReference>
<proteinExistence type="inferred from homology"/>
<reference evidence="8" key="1">
    <citation type="submission" date="2021-05" db="EMBL/GenBank/DDBJ databases">
        <title>Novel Bacillus species.</title>
        <authorList>
            <person name="Liu G."/>
        </authorList>
    </citation>
    <scope>NUCLEOTIDE SEQUENCE</scope>
    <source>
        <strain evidence="8 10">FJAT-50051</strain>
    </source>
</reference>
<dbReference type="PANTHER" id="PTHR43085">
    <property type="entry name" value="HEXOKINASE FAMILY MEMBER"/>
    <property type="match status" value="1"/>
</dbReference>
<evidence type="ECO:0000256" key="5">
    <source>
        <dbReference type="ARBA" id="ARBA00022840"/>
    </source>
</evidence>
<evidence type="ECO:0000256" key="3">
    <source>
        <dbReference type="ARBA" id="ARBA00022741"/>
    </source>
</evidence>
<keyword evidence="2 6" id="KW-0808">Transferase</keyword>
<keyword evidence="3" id="KW-0547">Nucleotide-binding</keyword>
<dbReference type="GO" id="GO:0008865">
    <property type="term" value="F:fructokinase activity"/>
    <property type="evidence" value="ECO:0007669"/>
    <property type="project" value="UniProtKB-ARBA"/>
</dbReference>
<dbReference type="RefSeq" id="WP_213147758.1">
    <property type="nucleotide sequence ID" value="NZ_JAGYPE020000007.1"/>
</dbReference>
<keyword evidence="10" id="KW-1185">Reference proteome</keyword>
<dbReference type="InterPro" id="IPR011611">
    <property type="entry name" value="PfkB_dom"/>
</dbReference>
<dbReference type="EMBL" id="JAGYPE010000009">
    <property type="protein sequence ID" value="MBS4187952.1"/>
    <property type="molecule type" value="Genomic_DNA"/>
</dbReference>
<dbReference type="GO" id="GO:0005524">
    <property type="term" value="F:ATP binding"/>
    <property type="evidence" value="ECO:0007669"/>
    <property type="project" value="UniProtKB-KW"/>
</dbReference>
<evidence type="ECO:0000259" key="7">
    <source>
        <dbReference type="Pfam" id="PF00294"/>
    </source>
</evidence>
<dbReference type="SUPFAM" id="SSF53613">
    <property type="entry name" value="Ribokinase-like"/>
    <property type="match status" value="1"/>
</dbReference>
<keyword evidence="4 6" id="KW-0418">Kinase</keyword>
<dbReference type="Proteomes" id="UP000677265">
    <property type="component" value="Unassembled WGS sequence"/>
</dbReference>
<dbReference type="PROSITE" id="PS00584">
    <property type="entry name" value="PFKB_KINASES_2"/>
    <property type="match status" value="1"/>
</dbReference>
<dbReference type="InterPro" id="IPR002139">
    <property type="entry name" value="Ribo/fructo_kinase"/>
</dbReference>
<organism evidence="8">
    <name type="scientific">Neobacillus citreus</name>
    <dbReference type="NCBI Taxonomy" id="2833578"/>
    <lineage>
        <taxon>Bacteria</taxon>
        <taxon>Bacillati</taxon>
        <taxon>Bacillota</taxon>
        <taxon>Bacilli</taxon>
        <taxon>Bacillales</taxon>
        <taxon>Bacillaceae</taxon>
        <taxon>Neobacillus</taxon>
    </lineage>
</organism>
<feature type="domain" description="Carbohydrate kinase PfkB" evidence="7">
    <location>
        <begin position="3"/>
        <end position="295"/>
    </location>
</feature>
<keyword evidence="5" id="KW-0067">ATP-binding</keyword>
<protein>
    <submittedName>
        <fullName evidence="8">Sugar kinase</fullName>
    </submittedName>
</protein>
<evidence type="ECO:0000256" key="4">
    <source>
        <dbReference type="ARBA" id="ARBA00022777"/>
    </source>
</evidence>
<dbReference type="InterPro" id="IPR050306">
    <property type="entry name" value="PfkB_Carbo_kinase"/>
</dbReference>